<organism evidence="1 2">
    <name type="scientific">Fusarium albosuccineum</name>
    <dbReference type="NCBI Taxonomy" id="1237068"/>
    <lineage>
        <taxon>Eukaryota</taxon>
        <taxon>Fungi</taxon>
        <taxon>Dikarya</taxon>
        <taxon>Ascomycota</taxon>
        <taxon>Pezizomycotina</taxon>
        <taxon>Sordariomycetes</taxon>
        <taxon>Hypocreomycetidae</taxon>
        <taxon>Hypocreales</taxon>
        <taxon>Nectriaceae</taxon>
        <taxon>Fusarium</taxon>
        <taxon>Fusarium decemcellulare species complex</taxon>
    </lineage>
</organism>
<proteinExistence type="predicted"/>
<gene>
    <name evidence="1" type="ORF">FALBO_14893</name>
</gene>
<accession>A0A8H4KX82</accession>
<evidence type="ECO:0000313" key="1">
    <source>
        <dbReference type="EMBL" id="KAF4458376.1"/>
    </source>
</evidence>
<evidence type="ECO:0000313" key="2">
    <source>
        <dbReference type="Proteomes" id="UP000554235"/>
    </source>
</evidence>
<protein>
    <submittedName>
        <fullName evidence="1">Uncharacterized protein</fullName>
    </submittedName>
</protein>
<reference evidence="1 2" key="1">
    <citation type="submission" date="2020-01" db="EMBL/GenBank/DDBJ databases">
        <title>Identification and distribution of gene clusters putatively required for synthesis of sphingolipid metabolism inhibitors in phylogenetically diverse species of the filamentous fungus Fusarium.</title>
        <authorList>
            <person name="Kim H.-S."/>
            <person name="Busman M."/>
            <person name="Brown D.W."/>
            <person name="Divon H."/>
            <person name="Uhlig S."/>
            <person name="Proctor R.H."/>
        </authorList>
    </citation>
    <scope>NUCLEOTIDE SEQUENCE [LARGE SCALE GENOMIC DNA]</scope>
    <source>
        <strain evidence="1 2">NRRL 20459</strain>
    </source>
</reference>
<comment type="caution">
    <text evidence="1">The sequence shown here is derived from an EMBL/GenBank/DDBJ whole genome shotgun (WGS) entry which is preliminary data.</text>
</comment>
<name>A0A8H4KX82_9HYPO</name>
<sequence>MVDPLLVDGETITALEEQWTGYPRRTTFCQSFPATFFTAIGFVTYLDEDWHLVRELQILALENDEMVLRRILGVVQNLHPFPALRATMLQALKDMYAGTSSDILREAIVRRCFVLVPKRRCGESADTPFPGLYITGILDDGRLCGCTHNIFRAFRGDYADPEYLFLRYSRRTDAQDRLHNKHGLPMRWLPFSTILSQASNLWVHSYSRWDQPRMCLYFLNQDPTAIPYSELEERAAWTFEALDVFHTVRGCDPRDFTAFETGIQWNLKKTVGISLPSITDFPKLKRLPTLFGCRGIGLTSGQLVYYRTLEPWLDPRLSVPDSEDRHFLQYKIVMQHTLHWMTTAQKRLDEGTACCLWAGFIKALPICNWCQNGLWNSIELSRELLCLSVTFSVLSEHLAPHVGTVFDILRSYPRIDDPFEDLGHLQRQYHEFRLWRAGEREEGIRRRGKGRLFEVQ</sequence>
<dbReference type="Proteomes" id="UP000554235">
    <property type="component" value="Unassembled WGS sequence"/>
</dbReference>
<dbReference type="AlphaFoldDB" id="A0A8H4KX82"/>
<keyword evidence="2" id="KW-1185">Reference proteome</keyword>
<dbReference type="EMBL" id="JAADYS010002481">
    <property type="protein sequence ID" value="KAF4458376.1"/>
    <property type="molecule type" value="Genomic_DNA"/>
</dbReference>